<keyword evidence="3" id="KW-1133">Transmembrane helix</keyword>
<sequence length="327" mass="37146">MLHVLLLILKITGIVIACILGLVIIVVAAVLFVPVRYKADADYHGKFKAHAKLSWLGILRVLVSYDEELAIKAKALFITIYSNNQKKEKTSKHRTSKKKKTKHSEENIFSVNDDEAKKLTENEEKPQIKMAEAVSDTKEDTQAVKNNVEDIKESAESLKETVSEDESKTTQNKNFFDKVKDKCFVIYTKIKEIINLVKDTVKKVSGAADKLKGKVKKAKEFVTDEDNKALFHFFVEQLKTLIKVIRPKKYRINARLGFEDPATMGKVLAYISIFYGMSGVDLSLEPVFGENIKEGSIFLKGNICIFSVLVIALRVYRNEQFKKFISR</sequence>
<evidence type="ECO:0000313" key="4">
    <source>
        <dbReference type="EMBL" id="CUQ76026.1"/>
    </source>
</evidence>
<reference evidence="4 5" key="1">
    <citation type="submission" date="2015-09" db="EMBL/GenBank/DDBJ databases">
        <authorList>
            <consortium name="Pathogen Informatics"/>
        </authorList>
    </citation>
    <scope>NUCLEOTIDE SEQUENCE [LARGE SCALE GENOMIC DNA]</scope>
    <source>
        <strain evidence="4 5">2789STDY5834875</strain>
    </source>
</reference>
<dbReference type="OrthoDB" id="2087351at2"/>
<dbReference type="Proteomes" id="UP000095621">
    <property type="component" value="Unassembled WGS sequence"/>
</dbReference>
<evidence type="ECO:0000256" key="3">
    <source>
        <dbReference type="SAM" id="Phobius"/>
    </source>
</evidence>
<evidence type="ECO:0000256" key="2">
    <source>
        <dbReference type="SAM" id="MobiDB-lite"/>
    </source>
</evidence>
<gene>
    <name evidence="4" type="ORF">ERS852490_00832</name>
</gene>
<evidence type="ECO:0000256" key="1">
    <source>
        <dbReference type="SAM" id="Coils"/>
    </source>
</evidence>
<feature type="region of interest" description="Disordered" evidence="2">
    <location>
        <begin position="88"/>
        <end position="107"/>
    </location>
</feature>
<protein>
    <recommendedName>
        <fullName evidence="6">DUF2953 domain-containing protein</fullName>
    </recommendedName>
</protein>
<feature type="coiled-coil region" evidence="1">
    <location>
        <begin position="141"/>
        <end position="168"/>
    </location>
</feature>
<accession>A0A174YVP7</accession>
<evidence type="ECO:0000313" key="5">
    <source>
        <dbReference type="Proteomes" id="UP000095621"/>
    </source>
</evidence>
<keyword evidence="3" id="KW-0472">Membrane</keyword>
<dbReference type="RefSeq" id="WP_055214864.1">
    <property type="nucleotide sequence ID" value="NZ_CZBU01000002.1"/>
</dbReference>
<keyword evidence="1" id="KW-0175">Coiled coil</keyword>
<organism evidence="4 5">
    <name type="scientific">Lachnospira eligens</name>
    <dbReference type="NCBI Taxonomy" id="39485"/>
    <lineage>
        <taxon>Bacteria</taxon>
        <taxon>Bacillati</taxon>
        <taxon>Bacillota</taxon>
        <taxon>Clostridia</taxon>
        <taxon>Lachnospirales</taxon>
        <taxon>Lachnospiraceae</taxon>
        <taxon>Lachnospira</taxon>
    </lineage>
</organism>
<proteinExistence type="predicted"/>
<keyword evidence="3" id="KW-0812">Transmembrane</keyword>
<name>A0A174YVP7_9FIRM</name>
<evidence type="ECO:0008006" key="6">
    <source>
        <dbReference type="Google" id="ProtNLM"/>
    </source>
</evidence>
<feature type="transmembrane region" description="Helical" evidence="3">
    <location>
        <begin position="6"/>
        <end position="33"/>
    </location>
</feature>
<dbReference type="AlphaFoldDB" id="A0A174YVP7"/>
<feature type="compositionally biased region" description="Basic residues" evidence="2">
    <location>
        <begin position="89"/>
        <end position="102"/>
    </location>
</feature>
<feature type="transmembrane region" description="Helical" evidence="3">
    <location>
        <begin position="297"/>
        <end position="316"/>
    </location>
</feature>
<feature type="transmembrane region" description="Helical" evidence="3">
    <location>
        <begin position="256"/>
        <end position="277"/>
    </location>
</feature>
<dbReference type="EMBL" id="CZBU01000002">
    <property type="protein sequence ID" value="CUQ76026.1"/>
    <property type="molecule type" value="Genomic_DNA"/>
</dbReference>